<keyword evidence="2" id="KW-1185">Reference proteome</keyword>
<gene>
    <name evidence="1" type="ORF">NW768_005832</name>
</gene>
<dbReference type="EMBL" id="JAOQBH010000008">
    <property type="protein sequence ID" value="KAJ4131639.1"/>
    <property type="molecule type" value="Genomic_DNA"/>
</dbReference>
<name>A0ABQ8RCX5_FUSEQ</name>
<reference evidence="1" key="1">
    <citation type="submission" date="2022-09" db="EMBL/GenBank/DDBJ databases">
        <title>Fusarium specimens isolated from Avocado Roots.</title>
        <authorList>
            <person name="Stajich J."/>
            <person name="Roper C."/>
            <person name="Heimlech-Rivalta G."/>
        </authorList>
    </citation>
    <scope>NUCLEOTIDE SEQUENCE</scope>
    <source>
        <strain evidence="1">CF00095</strain>
    </source>
</reference>
<dbReference type="Proteomes" id="UP001152024">
    <property type="component" value="Unassembled WGS sequence"/>
</dbReference>
<protein>
    <submittedName>
        <fullName evidence="1">Uncharacterized protein</fullName>
    </submittedName>
</protein>
<proteinExistence type="predicted"/>
<evidence type="ECO:0000313" key="1">
    <source>
        <dbReference type="EMBL" id="KAJ4131639.1"/>
    </source>
</evidence>
<accession>A0ABQ8RCX5</accession>
<organism evidence="1 2">
    <name type="scientific">Fusarium equiseti</name>
    <name type="common">Fusarium scirpi</name>
    <dbReference type="NCBI Taxonomy" id="61235"/>
    <lineage>
        <taxon>Eukaryota</taxon>
        <taxon>Fungi</taxon>
        <taxon>Dikarya</taxon>
        <taxon>Ascomycota</taxon>
        <taxon>Pezizomycotina</taxon>
        <taxon>Sordariomycetes</taxon>
        <taxon>Hypocreomycetidae</taxon>
        <taxon>Hypocreales</taxon>
        <taxon>Nectriaceae</taxon>
        <taxon>Fusarium</taxon>
        <taxon>Fusarium incarnatum-equiseti species complex</taxon>
    </lineage>
</organism>
<sequence length="224" mass="25625">MAIKIIPKALSPGGSVQKKGVLENSGQGCCEAVYQIPLLGQFHTTRGIVLSTTRSLEASLRARCRRRQLYHQRKPDCGKGQVTRTDNPTCEPGWHKHSCSVCVSPEDAQDQERNFSAKNDSTYPEPARNRYRKPIKAVEPLRIEDLEEKLECLALSTENKSRGTVSPDFEEAYMRGEPLTPPDIEFAEQSDLEDDYWTWNQDTQQFTHWDEDSGEWICFPERFD</sequence>
<comment type="caution">
    <text evidence="1">The sequence shown here is derived from an EMBL/GenBank/DDBJ whole genome shotgun (WGS) entry which is preliminary data.</text>
</comment>
<evidence type="ECO:0000313" key="2">
    <source>
        <dbReference type="Proteomes" id="UP001152024"/>
    </source>
</evidence>